<reference evidence="1 2" key="1">
    <citation type="submission" date="2015-05" db="EMBL/GenBank/DDBJ databases">
        <title>Draft Genome assembly of Streptomyces showdoensis.</title>
        <authorList>
            <person name="Thapa K.K."/>
            <person name="Metsa-Ketela M."/>
        </authorList>
    </citation>
    <scope>NUCLEOTIDE SEQUENCE [LARGE SCALE GENOMIC DNA]</scope>
    <source>
        <strain evidence="1 2">ATCC 15227</strain>
    </source>
</reference>
<dbReference type="OrthoDB" id="292843at2"/>
<keyword evidence="1" id="KW-0456">Lyase</keyword>
<sequence>MLTGIEEVDWASLGHAYGPADDVPELLRGLASADPAERENALDGMYGAVHHQGDVYDSTLACIPFLLELVADPEVQDRGCIVELLTSIGGIDLGDDEELAELDVDDEEFIPAANYAMAAAAIAAGADVFLGLVCDPDPEVRIAAPCALASLHPDPVRVLGLLRERLTVERDTEVRLALVAAVGRLALRHESLRAETADWLAWLSRAAQAPGLRLAALAQLARIAPAEIPGDVVERVTVLLDEVRTAPGEPAGETPRAATPTLIGQVRELLEEHSAGRPTPWTEELLRTLHTALDDRVDDRIALILAQLRSPDWGQRSDAIWLCGSLIRVWRGRYEEVVRLVGAQLSDPEPRLREAAGSFLERLFELAGPSADALAARLAAAPQGPLGLPGPGARAGRGGALLALARCGDARAIPLLARALEEGEVRRELLYAVKALGPAALPLAPALRRRLAEVELDELLYDRAAPLLCALGAVRGVQALPEVLRVLRGAPPNRRDWVREACLRTLAAFGPAAREALEDARALLGSESAAVSSMAAQAVWALDGSPEEALEALEGWLRPGASGAEWCAAARALGAIGPAAAAAAPALRAGLGARDLWVRVRSAAALWRVSGDAATVLPVLLAAWDENRHTRVTVAECLAEMGPAAAEAEFAIRTELARRHRHNAREDGAGSHDVHDDEKLLTLCRAALARMERHRM</sequence>
<dbReference type="RefSeq" id="WP_046910881.1">
    <property type="nucleotide sequence ID" value="NZ_BAAAXG010000026.1"/>
</dbReference>
<dbReference type="SUPFAM" id="SSF48371">
    <property type="entry name" value="ARM repeat"/>
    <property type="match status" value="1"/>
</dbReference>
<dbReference type="AlphaFoldDB" id="A0A2P2GG81"/>
<dbReference type="InterPro" id="IPR016024">
    <property type="entry name" value="ARM-type_fold"/>
</dbReference>
<protein>
    <submittedName>
        <fullName evidence="1">PBS lyase</fullName>
    </submittedName>
</protein>
<evidence type="ECO:0000313" key="2">
    <source>
        <dbReference type="Proteomes" id="UP000265325"/>
    </source>
</evidence>
<name>A0A2P2GG81_STREW</name>
<dbReference type="Proteomes" id="UP000265325">
    <property type="component" value="Unassembled WGS sequence"/>
</dbReference>
<gene>
    <name evidence="1" type="ORF">VO63_28310</name>
</gene>
<proteinExistence type="predicted"/>
<keyword evidence="2" id="KW-1185">Reference proteome</keyword>
<comment type="caution">
    <text evidence="1">The sequence shown here is derived from an EMBL/GenBank/DDBJ whole genome shotgun (WGS) entry which is preliminary data.</text>
</comment>
<dbReference type="EMBL" id="LAQS01000056">
    <property type="protein sequence ID" value="KKZ70518.1"/>
    <property type="molecule type" value="Genomic_DNA"/>
</dbReference>
<dbReference type="Gene3D" id="1.25.10.10">
    <property type="entry name" value="Leucine-rich Repeat Variant"/>
    <property type="match status" value="3"/>
</dbReference>
<accession>A0A2P2GG81</accession>
<dbReference type="InterPro" id="IPR011989">
    <property type="entry name" value="ARM-like"/>
</dbReference>
<dbReference type="GO" id="GO:0016829">
    <property type="term" value="F:lyase activity"/>
    <property type="evidence" value="ECO:0007669"/>
    <property type="project" value="UniProtKB-KW"/>
</dbReference>
<organism evidence="1 2">
    <name type="scientific">Streptomyces showdoensis</name>
    <dbReference type="NCBI Taxonomy" id="68268"/>
    <lineage>
        <taxon>Bacteria</taxon>
        <taxon>Bacillati</taxon>
        <taxon>Actinomycetota</taxon>
        <taxon>Actinomycetes</taxon>
        <taxon>Kitasatosporales</taxon>
        <taxon>Streptomycetaceae</taxon>
        <taxon>Streptomyces</taxon>
    </lineage>
</organism>
<evidence type="ECO:0000313" key="1">
    <source>
        <dbReference type="EMBL" id="KKZ70518.1"/>
    </source>
</evidence>